<feature type="transmembrane region" description="Helical" evidence="1">
    <location>
        <begin position="136"/>
        <end position="155"/>
    </location>
</feature>
<evidence type="ECO:0000313" key="4">
    <source>
        <dbReference type="Proteomes" id="UP000198597"/>
    </source>
</evidence>
<dbReference type="RefSeq" id="WP_089966047.1">
    <property type="nucleotide sequence ID" value="NZ_FNJM01000001.1"/>
</dbReference>
<dbReference type="PANTHER" id="PTHR40044">
    <property type="entry name" value="INTEGRAL MEMBRANE PROTEIN-RELATED"/>
    <property type="match status" value="1"/>
</dbReference>
<feature type="transmembrane region" description="Helical" evidence="1">
    <location>
        <begin position="102"/>
        <end position="124"/>
    </location>
</feature>
<keyword evidence="1" id="KW-0472">Membrane</keyword>
<dbReference type="InterPro" id="IPR010387">
    <property type="entry name" value="QueT"/>
</dbReference>
<dbReference type="AlphaFoldDB" id="A0A1H0NE91"/>
<dbReference type="PIRSF" id="PIRSF031501">
    <property type="entry name" value="QueT"/>
    <property type="match status" value="1"/>
</dbReference>
<feature type="transmembrane region" description="Helical" evidence="1">
    <location>
        <begin position="12"/>
        <end position="34"/>
    </location>
</feature>
<keyword evidence="4" id="KW-1185">Reference proteome</keyword>
<feature type="transmembrane region" description="Helical" evidence="1">
    <location>
        <begin position="41"/>
        <end position="66"/>
    </location>
</feature>
<proteinExistence type="predicted"/>
<dbReference type="Pfam" id="PF06177">
    <property type="entry name" value="QueT"/>
    <property type="match status" value="1"/>
</dbReference>
<name>A0A1H0NE91_9CLOT</name>
<reference evidence="2 5" key="2">
    <citation type="submission" date="2020-08" db="EMBL/GenBank/DDBJ databases">
        <title>Clostridia isolated from Swiss meat.</title>
        <authorList>
            <person name="Wambui J."/>
            <person name="Stevens M.J.A."/>
            <person name="Stephan R."/>
        </authorList>
    </citation>
    <scope>NUCLEOTIDE SEQUENCE [LARGE SCALE GENOMIC DNA]</scope>
    <source>
        <strain evidence="2 5">CM001</strain>
    </source>
</reference>
<dbReference type="OrthoDB" id="9786793at2"/>
<dbReference type="EMBL" id="FNJM01000001">
    <property type="protein sequence ID" value="SDO90973.1"/>
    <property type="molecule type" value="Genomic_DNA"/>
</dbReference>
<dbReference type="STRING" id="94869.SAMN04488529_101800"/>
<evidence type="ECO:0000313" key="5">
    <source>
        <dbReference type="Proteomes" id="UP000585258"/>
    </source>
</evidence>
<gene>
    <name evidence="2" type="ORF">H7E68_15100</name>
    <name evidence="3" type="ORF">SAMN04488529_101800</name>
</gene>
<dbReference type="PANTHER" id="PTHR40044:SF1">
    <property type="entry name" value="INTEGRAL MEMBRANE PROTEIN"/>
    <property type="match status" value="1"/>
</dbReference>
<protein>
    <submittedName>
        <fullName evidence="2">QueT transporter family protein</fullName>
    </submittedName>
</protein>
<sequence>MKKNISNKLVKTAVVAALYTVLTVMLAPISYGIIQFRVSEVMVLLAFFNPLYIGGLTLGCLISNIFGGNGPLDIILGTFATFISVVSISLTSRILKTNKFSLAIASIWPVVFNGVIIGWMLNIVSGAPLLLTMVEVGLSEFIIISIIGVPLALLLKNKYGTKLNLAKS</sequence>
<reference evidence="3 4" key="1">
    <citation type="submission" date="2016-10" db="EMBL/GenBank/DDBJ databases">
        <authorList>
            <person name="de Groot N.N."/>
        </authorList>
    </citation>
    <scope>NUCLEOTIDE SEQUENCE [LARGE SCALE GENOMIC DNA]</scope>
    <source>
        <strain evidence="3 4">DSM 12272</strain>
    </source>
</reference>
<keyword evidence="1" id="KW-1133">Transmembrane helix</keyword>
<evidence type="ECO:0000313" key="2">
    <source>
        <dbReference type="EMBL" id="MBB6716031.1"/>
    </source>
</evidence>
<dbReference type="Proteomes" id="UP000585258">
    <property type="component" value="Unassembled WGS sequence"/>
</dbReference>
<accession>A0A1H0NE91</accession>
<evidence type="ECO:0000256" key="1">
    <source>
        <dbReference type="SAM" id="Phobius"/>
    </source>
</evidence>
<keyword evidence="1" id="KW-0812">Transmembrane</keyword>
<evidence type="ECO:0000313" key="3">
    <source>
        <dbReference type="EMBL" id="SDO90973.1"/>
    </source>
</evidence>
<dbReference type="EMBL" id="JACKWY010000010">
    <property type="protein sequence ID" value="MBB6716031.1"/>
    <property type="molecule type" value="Genomic_DNA"/>
</dbReference>
<dbReference type="Proteomes" id="UP000198597">
    <property type="component" value="Unassembled WGS sequence"/>
</dbReference>
<organism evidence="3 4">
    <name type="scientific">Clostridium gasigenes</name>
    <dbReference type="NCBI Taxonomy" id="94869"/>
    <lineage>
        <taxon>Bacteria</taxon>
        <taxon>Bacillati</taxon>
        <taxon>Bacillota</taxon>
        <taxon>Clostridia</taxon>
        <taxon>Eubacteriales</taxon>
        <taxon>Clostridiaceae</taxon>
        <taxon>Clostridium</taxon>
    </lineage>
</organism>
<feature type="transmembrane region" description="Helical" evidence="1">
    <location>
        <begin position="72"/>
        <end position="90"/>
    </location>
</feature>